<dbReference type="PRINTS" id="PR00443">
    <property type="entry name" value="GPROTEINAS"/>
</dbReference>
<dbReference type="AlphaFoldDB" id="A0A8K0NSC8"/>
<dbReference type="PRINTS" id="PR00318">
    <property type="entry name" value="GPROTEINA"/>
</dbReference>
<evidence type="ECO:0000256" key="10">
    <source>
        <dbReference type="PIRSR" id="PIRSR601019-2"/>
    </source>
</evidence>
<comment type="function">
    <text evidence="1">Guanine nucleotide-binding proteins (G proteins) are involved as modulators or transducers in various transmembrane signaling systems.</text>
</comment>
<comment type="caution">
    <text evidence="12">The sequence shown here is derived from an EMBL/GenBank/DDBJ whole genome shotgun (WGS) entry which is preliminary data.</text>
</comment>
<dbReference type="InterPro" id="IPR001019">
    <property type="entry name" value="Gprotein_alpha_su"/>
</dbReference>
<dbReference type="GO" id="GO:0007606">
    <property type="term" value="P:sensory perception of chemical stimulus"/>
    <property type="evidence" value="ECO:0007669"/>
    <property type="project" value="TreeGrafter"/>
</dbReference>
<dbReference type="GO" id="GO:0031683">
    <property type="term" value="F:G-protein beta/gamma-subunit complex binding"/>
    <property type="evidence" value="ECO:0007669"/>
    <property type="project" value="UniProtKB-UniRule"/>
</dbReference>
<keyword evidence="11" id="KW-1003">Cell membrane</keyword>
<feature type="binding site" evidence="9">
    <location>
        <position position="366"/>
    </location>
    <ligand>
        <name>GTP</name>
        <dbReference type="ChEBI" id="CHEBI:37565"/>
    </ligand>
</feature>
<sequence length="394" mass="46073">MRLACFKPEDPAKRTSRELEKKIASWNKEYEKPIKILLLGAGEAGKTTIIKQMKILHIKGFTDKERQDKVKEVLANIHEAIACLCSNLSILEPPVKLENEDYLEGLNFILEAEPQDKFTKEYFRWVEKLWNDKGIQECYNRANEFQLIESGKYFLDKLHAVQNENYVPSDQDILHCRRKTTSIQRIEFSIDVPKRFGGGTQDFWMIDVGGQRSERKKWIQVFAGIQAILFLVASSSFDQTLREKNQVNRMEEALNLFDDVWNSKFLLDSGFILFLNKQDVLEDKIRKGKDIGNYFPDYRTYNMDPKDGNTGDEYMRTRCFIRDMFIEVTKKGRRQGDRKWSMGPGFTVTVEEPQIQKEIYTHFTIATDTSNIRTVFMDVHSMVISWNLKSYGLD</sequence>
<dbReference type="GO" id="GO:0005525">
    <property type="term" value="F:GTP binding"/>
    <property type="evidence" value="ECO:0007669"/>
    <property type="project" value="UniProtKB-UniRule"/>
</dbReference>
<dbReference type="PROSITE" id="PS51882">
    <property type="entry name" value="G_ALPHA"/>
    <property type="match status" value="1"/>
</dbReference>
<dbReference type="Pfam" id="PF00503">
    <property type="entry name" value="G-alpha"/>
    <property type="match status" value="1"/>
</dbReference>
<feature type="binding site" evidence="9">
    <location>
        <begin position="174"/>
        <end position="180"/>
    </location>
    <ligand>
        <name>GTP</name>
        <dbReference type="ChEBI" id="CHEBI:37565"/>
    </ligand>
</feature>
<evidence type="ECO:0000256" key="2">
    <source>
        <dbReference type="ARBA" id="ARBA00007172"/>
    </source>
</evidence>
<dbReference type="GO" id="GO:0007191">
    <property type="term" value="P:adenylate cyclase-activating dopamine receptor signaling pathway"/>
    <property type="evidence" value="ECO:0007669"/>
    <property type="project" value="TreeGrafter"/>
</dbReference>
<accession>A0A8K0NSC8</accession>
<evidence type="ECO:0000256" key="11">
    <source>
        <dbReference type="RuleBase" id="RU369121"/>
    </source>
</evidence>
<dbReference type="FunFam" id="1.10.400.10:FF:000010">
    <property type="entry name" value="Guanine nucleotide-binding protein alpha-13 subunit"/>
    <property type="match status" value="1"/>
</dbReference>
<dbReference type="InterPro" id="IPR011025">
    <property type="entry name" value="GproteinA_insert"/>
</dbReference>
<dbReference type="Gene3D" id="3.40.50.300">
    <property type="entry name" value="P-loop containing nucleotide triphosphate hydrolases"/>
    <property type="match status" value="1"/>
</dbReference>
<dbReference type="GO" id="GO:0005834">
    <property type="term" value="C:heterotrimeric G-protein complex"/>
    <property type="evidence" value="ECO:0007669"/>
    <property type="project" value="UniProtKB-UniRule"/>
</dbReference>
<keyword evidence="8 11" id="KW-0807">Transducer</keyword>
<evidence type="ECO:0000256" key="4">
    <source>
        <dbReference type="ARBA" id="ARBA00022723"/>
    </source>
</evidence>
<dbReference type="Proteomes" id="UP000792457">
    <property type="component" value="Unassembled WGS sequence"/>
</dbReference>
<dbReference type="SUPFAM" id="SSF52540">
    <property type="entry name" value="P-loop containing nucleoside triphosphate hydrolases"/>
    <property type="match status" value="1"/>
</dbReference>
<keyword evidence="4 10" id="KW-0479">Metal-binding</keyword>
<dbReference type="PANTHER" id="PTHR10218:SF367">
    <property type="entry name" value="GUANINE NUCLEOTIDE-BINDING PROTEIN G(F) SUBUNIT ALPHA"/>
    <property type="match status" value="1"/>
</dbReference>
<keyword evidence="11" id="KW-0472">Membrane</keyword>
<dbReference type="OrthoDB" id="5817230at2759"/>
<name>A0A8K0NSC8_LADFU</name>
<dbReference type="GO" id="GO:0005737">
    <property type="term" value="C:cytoplasm"/>
    <property type="evidence" value="ECO:0007669"/>
    <property type="project" value="TreeGrafter"/>
</dbReference>
<comment type="subcellular location">
    <subcellularLocation>
        <location evidence="11">Cell membrane</location>
    </subcellularLocation>
</comment>
<proteinExistence type="inferred from homology"/>
<evidence type="ECO:0000256" key="9">
    <source>
        <dbReference type="PIRSR" id="PIRSR601019-1"/>
    </source>
</evidence>
<dbReference type="FunFam" id="3.40.50.300:FF:006178">
    <property type="entry name" value="Guanine nucleotide-binding protein G(s) subunit alpha isoforms short"/>
    <property type="match status" value="1"/>
</dbReference>
<evidence type="ECO:0000256" key="6">
    <source>
        <dbReference type="ARBA" id="ARBA00022842"/>
    </source>
</evidence>
<dbReference type="GO" id="GO:0046872">
    <property type="term" value="F:metal ion binding"/>
    <property type="evidence" value="ECO:0007669"/>
    <property type="project" value="UniProtKB-UniRule"/>
</dbReference>
<protein>
    <recommendedName>
        <fullName evidence="11">Guanine nucleotide-binding protein G(s) subunit alpha</fullName>
    </recommendedName>
    <alternativeName>
        <fullName evidence="11">Adenylate cyclase-stimulating G alpha protein</fullName>
    </alternativeName>
</protein>
<evidence type="ECO:0000256" key="3">
    <source>
        <dbReference type="ARBA" id="ARBA00011356"/>
    </source>
</evidence>
<evidence type="ECO:0000256" key="5">
    <source>
        <dbReference type="ARBA" id="ARBA00022741"/>
    </source>
</evidence>
<feature type="binding site" evidence="9">
    <location>
        <begin position="43"/>
        <end position="48"/>
    </location>
    <ligand>
        <name>GTP</name>
        <dbReference type="ChEBI" id="CHEBI:37565"/>
    </ligand>
</feature>
<evidence type="ECO:0000313" key="12">
    <source>
        <dbReference type="EMBL" id="KAG8222920.1"/>
    </source>
</evidence>
<evidence type="ECO:0000256" key="8">
    <source>
        <dbReference type="ARBA" id="ARBA00023224"/>
    </source>
</evidence>
<keyword evidence="13" id="KW-1185">Reference proteome</keyword>
<evidence type="ECO:0000256" key="7">
    <source>
        <dbReference type="ARBA" id="ARBA00023134"/>
    </source>
</evidence>
<dbReference type="PANTHER" id="PTHR10218">
    <property type="entry name" value="GTP-BINDING PROTEIN ALPHA SUBUNIT"/>
    <property type="match status" value="1"/>
</dbReference>
<keyword evidence="5 9" id="KW-0547">Nucleotide-binding</keyword>
<keyword evidence="6 10" id="KW-0460">Magnesium</keyword>
<evidence type="ECO:0000256" key="1">
    <source>
        <dbReference type="ARBA" id="ARBA00003069"/>
    </source>
</evidence>
<reference evidence="12" key="1">
    <citation type="submission" date="2013-04" db="EMBL/GenBank/DDBJ databases">
        <authorList>
            <person name="Qu J."/>
            <person name="Murali S.C."/>
            <person name="Bandaranaike D."/>
            <person name="Bellair M."/>
            <person name="Blankenburg K."/>
            <person name="Chao H."/>
            <person name="Dinh H."/>
            <person name="Doddapaneni H."/>
            <person name="Downs B."/>
            <person name="Dugan-Rocha S."/>
            <person name="Elkadiri S."/>
            <person name="Gnanaolivu R.D."/>
            <person name="Hernandez B."/>
            <person name="Javaid M."/>
            <person name="Jayaseelan J.C."/>
            <person name="Lee S."/>
            <person name="Li M."/>
            <person name="Ming W."/>
            <person name="Munidasa M."/>
            <person name="Muniz J."/>
            <person name="Nguyen L."/>
            <person name="Ongeri F."/>
            <person name="Osuji N."/>
            <person name="Pu L.-L."/>
            <person name="Puazo M."/>
            <person name="Qu C."/>
            <person name="Quiroz J."/>
            <person name="Raj R."/>
            <person name="Weissenberger G."/>
            <person name="Xin Y."/>
            <person name="Zou X."/>
            <person name="Han Y."/>
            <person name="Richards S."/>
            <person name="Worley K."/>
            <person name="Muzny D."/>
            <person name="Gibbs R."/>
        </authorList>
    </citation>
    <scope>NUCLEOTIDE SEQUENCE</scope>
    <source>
        <strain evidence="12">Sampled in the wild</strain>
    </source>
</reference>
<gene>
    <name evidence="12" type="ORF">J437_LFUL000214</name>
</gene>
<keyword evidence="7 9" id="KW-0342">GTP-binding</keyword>
<feature type="binding site" evidence="10">
    <location>
        <position position="47"/>
    </location>
    <ligand>
        <name>Mg(2+)</name>
        <dbReference type="ChEBI" id="CHEBI:18420"/>
    </ligand>
</feature>
<evidence type="ECO:0000313" key="13">
    <source>
        <dbReference type="Proteomes" id="UP000792457"/>
    </source>
</evidence>
<dbReference type="InterPro" id="IPR027417">
    <property type="entry name" value="P-loop_NTPase"/>
</dbReference>
<dbReference type="EMBL" id="KZ308147">
    <property type="protein sequence ID" value="KAG8222920.1"/>
    <property type="molecule type" value="Genomic_DNA"/>
</dbReference>
<dbReference type="GO" id="GO:0001664">
    <property type="term" value="F:G protein-coupled receptor binding"/>
    <property type="evidence" value="ECO:0007669"/>
    <property type="project" value="TreeGrafter"/>
</dbReference>
<dbReference type="Gene3D" id="1.10.400.10">
    <property type="entry name" value="GI Alpha 1, domain 2-like"/>
    <property type="match status" value="1"/>
</dbReference>
<feature type="binding site" evidence="9">
    <location>
        <begin position="276"/>
        <end position="279"/>
    </location>
    <ligand>
        <name>GTP</name>
        <dbReference type="ChEBI" id="CHEBI:37565"/>
    </ligand>
</feature>
<comment type="subunit">
    <text evidence="3 11">G proteins are composed of 3 units; alpha, beta and gamma. The alpha chain contains the guanine nucleotide binding site.</text>
</comment>
<feature type="binding site" evidence="10">
    <location>
        <position position="180"/>
    </location>
    <ligand>
        <name>Mg(2+)</name>
        <dbReference type="ChEBI" id="CHEBI:18420"/>
    </ligand>
</feature>
<dbReference type="CDD" id="cd00066">
    <property type="entry name" value="G-alpha"/>
    <property type="match status" value="1"/>
</dbReference>
<dbReference type="GO" id="GO:0003924">
    <property type="term" value="F:GTPase activity"/>
    <property type="evidence" value="ECO:0007669"/>
    <property type="project" value="UniProtKB-UniRule"/>
</dbReference>
<dbReference type="SMART" id="SM00275">
    <property type="entry name" value="G_alpha"/>
    <property type="match status" value="1"/>
</dbReference>
<comment type="function">
    <text evidence="11">Guanine nucleotide-binding proteins (G proteins) function as transducers in numerous signaling pathways controlled by G protein-coupled receptors (GPCRs).</text>
</comment>
<dbReference type="SUPFAM" id="SSF47895">
    <property type="entry name" value="Transducin (alpha subunit), insertion domain"/>
    <property type="match status" value="1"/>
</dbReference>
<comment type="similarity">
    <text evidence="2 11">Belongs to the G-alpha family. G(s) subfamily.</text>
</comment>
<reference evidence="12" key="2">
    <citation type="submission" date="2017-10" db="EMBL/GenBank/DDBJ databases">
        <title>Ladona fulva Genome sequencing and assembly.</title>
        <authorList>
            <person name="Murali S."/>
            <person name="Richards S."/>
            <person name="Bandaranaike D."/>
            <person name="Bellair M."/>
            <person name="Blankenburg K."/>
            <person name="Chao H."/>
            <person name="Dinh H."/>
            <person name="Doddapaneni H."/>
            <person name="Dugan-Rocha S."/>
            <person name="Elkadiri S."/>
            <person name="Gnanaolivu R."/>
            <person name="Hernandez B."/>
            <person name="Skinner E."/>
            <person name="Javaid M."/>
            <person name="Lee S."/>
            <person name="Li M."/>
            <person name="Ming W."/>
            <person name="Munidasa M."/>
            <person name="Muniz J."/>
            <person name="Nguyen L."/>
            <person name="Hughes D."/>
            <person name="Osuji N."/>
            <person name="Pu L.-L."/>
            <person name="Puazo M."/>
            <person name="Qu C."/>
            <person name="Quiroz J."/>
            <person name="Raj R."/>
            <person name="Weissenberger G."/>
            <person name="Xin Y."/>
            <person name="Zou X."/>
            <person name="Han Y."/>
            <person name="Worley K."/>
            <person name="Muzny D."/>
            <person name="Gibbs R."/>
        </authorList>
    </citation>
    <scope>NUCLEOTIDE SEQUENCE</scope>
    <source>
        <strain evidence="12">Sampled in the wild</strain>
    </source>
</reference>
<organism evidence="12 13">
    <name type="scientific">Ladona fulva</name>
    <name type="common">Scarce chaser dragonfly</name>
    <name type="synonym">Libellula fulva</name>
    <dbReference type="NCBI Taxonomy" id="123851"/>
    <lineage>
        <taxon>Eukaryota</taxon>
        <taxon>Metazoa</taxon>
        <taxon>Ecdysozoa</taxon>
        <taxon>Arthropoda</taxon>
        <taxon>Hexapoda</taxon>
        <taxon>Insecta</taxon>
        <taxon>Pterygota</taxon>
        <taxon>Palaeoptera</taxon>
        <taxon>Odonata</taxon>
        <taxon>Epiprocta</taxon>
        <taxon>Anisoptera</taxon>
        <taxon>Libelluloidea</taxon>
        <taxon>Libellulidae</taxon>
        <taxon>Ladona</taxon>
    </lineage>
</organism>
<dbReference type="InterPro" id="IPR000367">
    <property type="entry name" value="Gprotein_alpha_S"/>
</dbReference>
<feature type="binding site" evidence="9">
    <location>
        <begin position="207"/>
        <end position="211"/>
    </location>
    <ligand>
        <name>GTP</name>
        <dbReference type="ChEBI" id="CHEBI:37565"/>
    </ligand>
</feature>